<gene>
    <name evidence="1" type="ORF">LCGC14_2936750</name>
</gene>
<name>A0A0F8Y6C2_9ZZZZ</name>
<proteinExistence type="predicted"/>
<reference evidence="1" key="1">
    <citation type="journal article" date="2015" name="Nature">
        <title>Complex archaea that bridge the gap between prokaryotes and eukaryotes.</title>
        <authorList>
            <person name="Spang A."/>
            <person name="Saw J.H."/>
            <person name="Jorgensen S.L."/>
            <person name="Zaremba-Niedzwiedzka K."/>
            <person name="Martijn J."/>
            <person name="Lind A.E."/>
            <person name="van Eijk R."/>
            <person name="Schleper C."/>
            <person name="Guy L."/>
            <person name="Ettema T.J."/>
        </authorList>
    </citation>
    <scope>NUCLEOTIDE SEQUENCE</scope>
</reference>
<protein>
    <submittedName>
        <fullName evidence="1">Uncharacterized protein</fullName>
    </submittedName>
</protein>
<organism evidence="1">
    <name type="scientific">marine sediment metagenome</name>
    <dbReference type="NCBI Taxonomy" id="412755"/>
    <lineage>
        <taxon>unclassified sequences</taxon>
        <taxon>metagenomes</taxon>
        <taxon>ecological metagenomes</taxon>
    </lineage>
</organism>
<accession>A0A0F8Y6C2</accession>
<sequence length="56" mass="6169">MSGPSAKERKKAREYWSDDLIPAPQIGEFGLSLLDALAADEAQAEVDRTEIQAYSE</sequence>
<evidence type="ECO:0000313" key="1">
    <source>
        <dbReference type="EMBL" id="KKK69170.1"/>
    </source>
</evidence>
<feature type="non-terminal residue" evidence="1">
    <location>
        <position position="56"/>
    </location>
</feature>
<dbReference type="EMBL" id="LAZR01058785">
    <property type="protein sequence ID" value="KKK69170.1"/>
    <property type="molecule type" value="Genomic_DNA"/>
</dbReference>
<comment type="caution">
    <text evidence="1">The sequence shown here is derived from an EMBL/GenBank/DDBJ whole genome shotgun (WGS) entry which is preliminary data.</text>
</comment>
<dbReference type="AlphaFoldDB" id="A0A0F8Y6C2"/>